<dbReference type="PANTHER" id="PTHR23044">
    <property type="entry name" value="3'-5' EXONUCLEASE ERI1-RELATED"/>
    <property type="match status" value="1"/>
</dbReference>
<name>A0ABW5QZ97_9BACL</name>
<evidence type="ECO:0000256" key="2">
    <source>
        <dbReference type="ARBA" id="ARBA00022801"/>
    </source>
</evidence>
<dbReference type="InterPro" id="IPR013520">
    <property type="entry name" value="Ribonucl_H"/>
</dbReference>
<dbReference type="EMBL" id="JBHUMY010000018">
    <property type="protein sequence ID" value="MFD2661858.1"/>
    <property type="molecule type" value="Genomic_DNA"/>
</dbReference>
<sequence length="220" mass="25441">MQYIVFDLEFTVQRKQQWLSEIIEIGAIKLHEDDCGQLEWADLFHTCIKPTRNPVLSKLTTDFTGITQEQVNSAPYIGEAIKSFREWLGNEPYYLCAWGPDDKHHLVNECRAYRLDCDWIQNYNDIQLQFTRMQGKDYGHRIGLAKALALLDIPFLGKPHNALDDAFNTAKLFKHIFRQLTFEHNNAAHDSVYTTELVFTTGEESNRPFQQLASLLGMAL</sequence>
<dbReference type="SMART" id="SM00479">
    <property type="entry name" value="EXOIII"/>
    <property type="match status" value="1"/>
</dbReference>
<dbReference type="InterPro" id="IPR047201">
    <property type="entry name" value="ERI-1_3'hExo-like"/>
</dbReference>
<keyword evidence="3 5" id="KW-0269">Exonuclease</keyword>
<evidence type="ECO:0000259" key="4">
    <source>
        <dbReference type="SMART" id="SM00479"/>
    </source>
</evidence>
<evidence type="ECO:0000313" key="6">
    <source>
        <dbReference type="Proteomes" id="UP001597493"/>
    </source>
</evidence>
<comment type="caution">
    <text evidence="5">The sequence shown here is derived from an EMBL/GenBank/DDBJ whole genome shotgun (WGS) entry which is preliminary data.</text>
</comment>
<dbReference type="Gene3D" id="3.30.420.10">
    <property type="entry name" value="Ribonuclease H-like superfamily/Ribonuclease H"/>
    <property type="match status" value="1"/>
</dbReference>
<dbReference type="CDD" id="cd06133">
    <property type="entry name" value="ERI-1_3'hExo_like"/>
    <property type="match status" value="1"/>
</dbReference>
<reference evidence="6" key="1">
    <citation type="journal article" date="2019" name="Int. J. Syst. Evol. Microbiol.">
        <title>The Global Catalogue of Microorganisms (GCM) 10K type strain sequencing project: providing services to taxonomists for standard genome sequencing and annotation.</title>
        <authorList>
            <consortium name="The Broad Institute Genomics Platform"/>
            <consortium name="The Broad Institute Genome Sequencing Center for Infectious Disease"/>
            <person name="Wu L."/>
            <person name="Ma J."/>
        </authorList>
    </citation>
    <scope>NUCLEOTIDE SEQUENCE [LARGE SCALE GENOMIC DNA]</scope>
    <source>
        <strain evidence="6">TISTR 1827</strain>
    </source>
</reference>
<dbReference type="PANTHER" id="PTHR23044:SF61">
    <property type="entry name" value="3'-5' EXORIBONUCLEASE 1-RELATED"/>
    <property type="match status" value="1"/>
</dbReference>
<organism evidence="5 6">
    <name type="scientific">Paenibacillus thailandensis</name>
    <dbReference type="NCBI Taxonomy" id="393250"/>
    <lineage>
        <taxon>Bacteria</taxon>
        <taxon>Bacillati</taxon>
        <taxon>Bacillota</taxon>
        <taxon>Bacilli</taxon>
        <taxon>Bacillales</taxon>
        <taxon>Paenibacillaceae</taxon>
        <taxon>Paenibacillus</taxon>
    </lineage>
</organism>
<dbReference type="Pfam" id="PF00929">
    <property type="entry name" value="RNase_T"/>
    <property type="match status" value="1"/>
</dbReference>
<dbReference type="InterPro" id="IPR051274">
    <property type="entry name" value="3-5_Exoribonuclease"/>
</dbReference>
<dbReference type="Proteomes" id="UP001597493">
    <property type="component" value="Unassembled WGS sequence"/>
</dbReference>
<evidence type="ECO:0000313" key="5">
    <source>
        <dbReference type="EMBL" id="MFD2661858.1"/>
    </source>
</evidence>
<gene>
    <name evidence="5" type="ORF">ACFSW5_16510</name>
</gene>
<accession>A0ABW5QZ97</accession>
<evidence type="ECO:0000256" key="1">
    <source>
        <dbReference type="ARBA" id="ARBA00022722"/>
    </source>
</evidence>
<dbReference type="SUPFAM" id="SSF53098">
    <property type="entry name" value="Ribonuclease H-like"/>
    <property type="match status" value="1"/>
</dbReference>
<dbReference type="RefSeq" id="WP_379275307.1">
    <property type="nucleotide sequence ID" value="NZ_JBHUGT010000023.1"/>
</dbReference>
<keyword evidence="6" id="KW-1185">Reference proteome</keyword>
<dbReference type="GO" id="GO:0004527">
    <property type="term" value="F:exonuclease activity"/>
    <property type="evidence" value="ECO:0007669"/>
    <property type="project" value="UniProtKB-KW"/>
</dbReference>
<keyword evidence="2" id="KW-0378">Hydrolase</keyword>
<dbReference type="InterPro" id="IPR012337">
    <property type="entry name" value="RNaseH-like_sf"/>
</dbReference>
<protein>
    <submittedName>
        <fullName evidence="5">Exonuclease domain-containing protein</fullName>
    </submittedName>
</protein>
<feature type="domain" description="Exonuclease" evidence="4">
    <location>
        <begin position="2"/>
        <end position="182"/>
    </location>
</feature>
<proteinExistence type="predicted"/>
<keyword evidence="1" id="KW-0540">Nuclease</keyword>
<evidence type="ECO:0000256" key="3">
    <source>
        <dbReference type="ARBA" id="ARBA00022839"/>
    </source>
</evidence>
<dbReference type="InterPro" id="IPR036397">
    <property type="entry name" value="RNaseH_sf"/>
</dbReference>